<organism evidence="1 2">
    <name type="scientific">Punica granatum</name>
    <name type="common">Pomegranate</name>
    <dbReference type="NCBI Taxonomy" id="22663"/>
    <lineage>
        <taxon>Eukaryota</taxon>
        <taxon>Viridiplantae</taxon>
        <taxon>Streptophyta</taxon>
        <taxon>Embryophyta</taxon>
        <taxon>Tracheophyta</taxon>
        <taxon>Spermatophyta</taxon>
        <taxon>Magnoliopsida</taxon>
        <taxon>eudicotyledons</taxon>
        <taxon>Gunneridae</taxon>
        <taxon>Pentapetalae</taxon>
        <taxon>rosids</taxon>
        <taxon>malvids</taxon>
        <taxon>Myrtales</taxon>
        <taxon>Lythraceae</taxon>
        <taxon>Punica</taxon>
    </lineage>
</organism>
<comment type="caution">
    <text evidence="1">The sequence shown here is derived from an EMBL/GenBank/DDBJ whole genome shotgun (WGS) entry which is preliminary data.</text>
</comment>
<dbReference type="GeneID" id="116206886"/>
<sequence>MKLVLVPILSFVIVISFAFVLVSSRLAFGNRDCTLAGWLLSSPLFMFSVFNTVVLAVLLGSHDLGSYEVANHFILSSDEEDVRECDGHNYKGQFSDDDGVGGDDEDSSDSDQNVEDSSDSDQNADSAGYDEDDDDSGGEDEIGWEDEGEQDGDCNLEKRIEDFIDKVITGWREERMKENLTEV</sequence>
<dbReference type="PANTHER" id="PTHR36595:SF2">
    <property type="entry name" value="SERINE_THREONINE-PROTEIN KINASE FHKB-RELATED"/>
    <property type="match status" value="1"/>
</dbReference>
<proteinExistence type="predicted"/>
<evidence type="ECO:0000313" key="1">
    <source>
        <dbReference type="EMBL" id="PKI56169.1"/>
    </source>
</evidence>
<reference evidence="1 2" key="1">
    <citation type="submission" date="2017-11" db="EMBL/GenBank/DDBJ databases">
        <title>De-novo sequencing of pomegranate (Punica granatum L.) genome.</title>
        <authorList>
            <person name="Akparov Z."/>
            <person name="Amiraslanov A."/>
            <person name="Hajiyeva S."/>
            <person name="Abbasov M."/>
            <person name="Kaur K."/>
            <person name="Hamwieh A."/>
            <person name="Solovyev V."/>
            <person name="Salamov A."/>
            <person name="Braich B."/>
            <person name="Kosarev P."/>
            <person name="Mahmoud A."/>
            <person name="Hajiyev E."/>
            <person name="Babayeva S."/>
            <person name="Izzatullayeva V."/>
            <person name="Mammadov A."/>
            <person name="Mammadov A."/>
            <person name="Sharifova S."/>
            <person name="Ojaghi J."/>
            <person name="Eynullazada K."/>
            <person name="Bayramov B."/>
            <person name="Abdulazimova A."/>
            <person name="Shahmuradov I."/>
        </authorList>
    </citation>
    <scope>NUCLEOTIDE SEQUENCE [LARGE SCALE GENOMIC DNA]</scope>
    <source>
        <strain evidence="2">cv. AG2017</strain>
        <tissue evidence="1">Leaf</tissue>
    </source>
</reference>
<dbReference type="EMBL" id="PGOL01001619">
    <property type="protein sequence ID" value="PKI56169.1"/>
    <property type="molecule type" value="Genomic_DNA"/>
</dbReference>
<dbReference type="AlphaFoldDB" id="A0A2I0JIS9"/>
<protein>
    <submittedName>
        <fullName evidence="1">Uncharacterized protein</fullName>
    </submittedName>
</protein>
<dbReference type="PANTHER" id="PTHR36595">
    <property type="entry name" value="TRANSMEMBRANE PROTEIN"/>
    <property type="match status" value="1"/>
</dbReference>
<name>A0A2I0JIS9_PUNGR</name>
<evidence type="ECO:0000313" key="2">
    <source>
        <dbReference type="Proteomes" id="UP000233551"/>
    </source>
</evidence>
<accession>A0A2I0JIS9</accession>
<dbReference type="Proteomes" id="UP000233551">
    <property type="component" value="Unassembled WGS sequence"/>
</dbReference>
<dbReference type="OrthoDB" id="1747626at2759"/>
<keyword evidence="2" id="KW-1185">Reference proteome</keyword>
<gene>
    <name evidence="1" type="ORF">CRG98_023437</name>
</gene>